<keyword evidence="3" id="KW-1185">Reference proteome</keyword>
<accession>A0A1I6CVF0</accession>
<keyword evidence="2" id="KW-0238">DNA-binding</keyword>
<dbReference type="STRING" id="871652.SAMN04515673_101447"/>
<evidence type="ECO:0000313" key="3">
    <source>
        <dbReference type="Proteomes" id="UP000199302"/>
    </source>
</evidence>
<dbReference type="OrthoDB" id="4146344at2"/>
<dbReference type="RefSeq" id="WP_092076136.1">
    <property type="nucleotide sequence ID" value="NZ_FOYI01000001.1"/>
</dbReference>
<dbReference type="Gene3D" id="1.10.150.690">
    <property type="entry name" value="DUF2063"/>
    <property type="match status" value="1"/>
</dbReference>
<proteinExistence type="predicted"/>
<feature type="domain" description="Putative DNA-binding" evidence="1">
    <location>
        <begin position="4"/>
        <end position="94"/>
    </location>
</feature>
<evidence type="ECO:0000313" key="2">
    <source>
        <dbReference type="EMBL" id="SFQ97209.1"/>
    </source>
</evidence>
<sequence length="249" mass="26300">MTRQAGFRAALLDARAPVPAGLQDGRGRPTEKRFAVYRNNVAVGLRAALETGFPVVRKLLGEAPFRDLAGQFLRASPPADPRMMHYGTGFPAYLEAHPALARLGYLGDVARLDLALRRSYHAGDAAPDAGALERIAPDDLPRARLRFAPGVICLLSRWPLFDLWRFNMVPGAAKPRAVAQAIVVLRPDFDPAPHLLPAGGGEVLAALLGGATLGEALARGPEGFDLAALLGLLISGHAITGAGLSEDPS</sequence>
<reference evidence="2 3" key="1">
    <citation type="submission" date="2016-10" db="EMBL/GenBank/DDBJ databases">
        <authorList>
            <person name="de Groot N.N."/>
        </authorList>
    </citation>
    <scope>NUCLEOTIDE SEQUENCE [LARGE SCALE GENOMIC DNA]</scope>
    <source>
        <strain evidence="3">KMM 9023,NRIC 0796,JCM 17311,KCTC 23692</strain>
    </source>
</reference>
<dbReference type="Proteomes" id="UP000199302">
    <property type="component" value="Unassembled WGS sequence"/>
</dbReference>
<dbReference type="InterPro" id="IPR018640">
    <property type="entry name" value="DUF2063"/>
</dbReference>
<protein>
    <submittedName>
        <fullName evidence="2">Putative DNA-binding domain-containing protein</fullName>
    </submittedName>
</protein>
<dbReference type="AlphaFoldDB" id="A0A1I6CVF0"/>
<evidence type="ECO:0000259" key="1">
    <source>
        <dbReference type="Pfam" id="PF09836"/>
    </source>
</evidence>
<dbReference type="Pfam" id="PF09836">
    <property type="entry name" value="DUF2063"/>
    <property type="match status" value="1"/>
</dbReference>
<dbReference type="GO" id="GO:0003677">
    <property type="term" value="F:DNA binding"/>
    <property type="evidence" value="ECO:0007669"/>
    <property type="project" value="UniProtKB-KW"/>
</dbReference>
<name>A0A1I6CVF0_9RHOB</name>
<organism evidence="2 3">
    <name type="scientific">Poseidonocella sedimentorum</name>
    <dbReference type="NCBI Taxonomy" id="871652"/>
    <lineage>
        <taxon>Bacteria</taxon>
        <taxon>Pseudomonadati</taxon>
        <taxon>Pseudomonadota</taxon>
        <taxon>Alphaproteobacteria</taxon>
        <taxon>Rhodobacterales</taxon>
        <taxon>Roseobacteraceae</taxon>
        <taxon>Poseidonocella</taxon>
    </lineage>
</organism>
<gene>
    <name evidence="2" type="ORF">SAMN04515673_101447</name>
</gene>
<dbReference type="InterPro" id="IPR044922">
    <property type="entry name" value="DUF2063_N_sf"/>
</dbReference>
<dbReference type="EMBL" id="FOYI01000001">
    <property type="protein sequence ID" value="SFQ97209.1"/>
    <property type="molecule type" value="Genomic_DNA"/>
</dbReference>